<proteinExistence type="inferred from homology"/>
<dbReference type="EMBL" id="JADIXZ010000004">
    <property type="protein sequence ID" value="MBK6301214.1"/>
    <property type="molecule type" value="Genomic_DNA"/>
</dbReference>
<evidence type="ECO:0000256" key="4">
    <source>
        <dbReference type="ARBA" id="ARBA00023002"/>
    </source>
</evidence>
<feature type="binding site" evidence="6">
    <location>
        <position position="84"/>
    </location>
    <ligand>
        <name>FMN</name>
        <dbReference type="ChEBI" id="CHEBI:58210"/>
    </ligand>
</feature>
<evidence type="ECO:0000256" key="1">
    <source>
        <dbReference type="ARBA" id="ARBA00007301"/>
    </source>
</evidence>
<dbReference type="Proteomes" id="UP000718281">
    <property type="component" value="Unassembled WGS sequence"/>
</dbReference>
<accession>A0A934X6B7</accession>
<feature type="binding site" evidence="5">
    <location>
        <position position="67"/>
    </location>
    <ligand>
        <name>substrate</name>
    </ligand>
</feature>
<dbReference type="GO" id="GO:0004733">
    <property type="term" value="F:pyridoxamine phosphate oxidase activity"/>
    <property type="evidence" value="ECO:0007669"/>
    <property type="project" value="UniProtKB-EC"/>
</dbReference>
<dbReference type="InterPro" id="IPR019740">
    <property type="entry name" value="Pyridox_Oxase_CS"/>
</dbReference>
<feature type="binding site" evidence="5">
    <location>
        <begin position="4"/>
        <end position="7"/>
    </location>
    <ligand>
        <name>substrate</name>
    </ligand>
</feature>
<sequence length="234" mass="25303">MTDRVDYTGEGLDEADLASTPYAQLTRWIGQAQAEGVRAAESPEGLALQFATVDAAGAPNVRTVLMRFLDPRGPGFVTDAGSIKGREIAANPAVAASLGWPELFRVVRFRGLAEPIEPEALADYFSQRPWGSRVAAWASHQSEQVASRAALLAEFDRYAAQFPDRGNPDDVPVPPSWSGFRIRATEVEFWAGRSSRLHDRIVFTAPSAAELGAGAGQVPLLDDPSAWTVSRRQP</sequence>
<evidence type="ECO:0000313" key="10">
    <source>
        <dbReference type="Proteomes" id="UP000718281"/>
    </source>
</evidence>
<feature type="binding site" evidence="6">
    <location>
        <begin position="141"/>
        <end position="142"/>
    </location>
    <ligand>
        <name>FMN</name>
        <dbReference type="ChEBI" id="CHEBI:58210"/>
    </ligand>
</feature>
<dbReference type="Gene3D" id="2.30.110.10">
    <property type="entry name" value="Electron Transport, Fmn-binding Protein, Chain A"/>
    <property type="match status" value="1"/>
</dbReference>
<dbReference type="PROSITE" id="PS01064">
    <property type="entry name" value="PYRIDOX_OXIDASE"/>
    <property type="match status" value="1"/>
</dbReference>
<keyword evidence="3 6" id="KW-0288">FMN</keyword>
<comment type="cofactor">
    <cofactor evidence="6">
        <name>FMN</name>
        <dbReference type="ChEBI" id="CHEBI:58210"/>
    </cofactor>
    <text evidence="6">Binds 1 FMN per subunit.</text>
</comment>
<dbReference type="PANTHER" id="PTHR10851">
    <property type="entry name" value="PYRIDOXINE-5-PHOSPHATE OXIDASE"/>
    <property type="match status" value="1"/>
</dbReference>
<evidence type="ECO:0000256" key="6">
    <source>
        <dbReference type="PIRSR" id="PIRSR000190-2"/>
    </source>
</evidence>
<dbReference type="PIRSF" id="PIRSF000190">
    <property type="entry name" value="Pyd_amn-ph_oxd"/>
    <property type="match status" value="1"/>
</dbReference>
<organism evidence="9 10">
    <name type="scientific">Candidatus Phosphoribacter hodrii</name>
    <dbReference type="NCBI Taxonomy" id="2953743"/>
    <lineage>
        <taxon>Bacteria</taxon>
        <taxon>Bacillati</taxon>
        <taxon>Actinomycetota</taxon>
        <taxon>Actinomycetes</taxon>
        <taxon>Micrococcales</taxon>
        <taxon>Dermatophilaceae</taxon>
        <taxon>Candidatus Phosphoribacter</taxon>
    </lineage>
</organism>
<feature type="binding site" evidence="5">
    <location>
        <begin position="196"/>
        <end position="198"/>
    </location>
    <ligand>
        <name>substrate</name>
    </ligand>
</feature>
<evidence type="ECO:0000259" key="7">
    <source>
        <dbReference type="Pfam" id="PF01243"/>
    </source>
</evidence>
<comment type="caution">
    <text evidence="9">The sequence shown here is derived from an EMBL/GenBank/DDBJ whole genome shotgun (WGS) entry which is preliminary data.</text>
</comment>
<dbReference type="InterPro" id="IPR000659">
    <property type="entry name" value="Pyridox_Oxase"/>
</dbReference>
<feature type="binding site" evidence="5">
    <location>
        <position position="124"/>
    </location>
    <ligand>
        <name>substrate</name>
    </ligand>
</feature>
<name>A0A934X6B7_9MICO</name>
<evidence type="ECO:0000313" key="9">
    <source>
        <dbReference type="EMBL" id="MBK6301214.1"/>
    </source>
</evidence>
<dbReference type="AlphaFoldDB" id="A0A934X6B7"/>
<feature type="binding site" evidence="5">
    <location>
        <position position="132"/>
    </location>
    <ligand>
        <name>substrate</name>
    </ligand>
</feature>
<feature type="domain" description="Pyridoxine 5'-phosphate oxidase dimerisation C-terminal" evidence="8">
    <location>
        <begin position="177"/>
        <end position="234"/>
    </location>
</feature>
<dbReference type="NCBIfam" id="NF004231">
    <property type="entry name" value="PRK05679.1"/>
    <property type="match status" value="1"/>
</dbReference>
<reference evidence="9 10" key="1">
    <citation type="submission" date="2020-10" db="EMBL/GenBank/DDBJ databases">
        <title>Connecting structure to function with the recovery of over 1000 high-quality activated sludge metagenome-assembled genomes encoding full-length rRNA genes using long-read sequencing.</title>
        <authorList>
            <person name="Singleton C.M."/>
            <person name="Petriglieri F."/>
            <person name="Kristensen J.M."/>
            <person name="Kirkegaard R.H."/>
            <person name="Michaelsen T.Y."/>
            <person name="Andersen M.H."/>
            <person name="Karst S.M."/>
            <person name="Dueholm M.S."/>
            <person name="Nielsen P.H."/>
            <person name="Albertsen M."/>
        </authorList>
    </citation>
    <scope>NUCLEOTIDE SEQUENCE [LARGE SCALE GENOMIC DNA]</scope>
    <source>
        <strain evidence="9">AalE_18-Q3-R2-46_BAT3C.188</strain>
    </source>
</reference>
<evidence type="ECO:0000259" key="8">
    <source>
        <dbReference type="Pfam" id="PF10590"/>
    </source>
</evidence>
<dbReference type="InterPro" id="IPR011576">
    <property type="entry name" value="Pyridox_Oxase_N"/>
</dbReference>
<dbReference type="PANTHER" id="PTHR10851:SF0">
    <property type="entry name" value="PYRIDOXINE-5'-PHOSPHATE OXIDASE"/>
    <property type="match status" value="1"/>
</dbReference>
<evidence type="ECO:0000256" key="3">
    <source>
        <dbReference type="ARBA" id="ARBA00022643"/>
    </source>
</evidence>
<dbReference type="EC" id="1.4.3.5" evidence="9"/>
<feature type="binding site" evidence="6">
    <location>
        <position position="190"/>
    </location>
    <ligand>
        <name>FMN</name>
        <dbReference type="ChEBI" id="CHEBI:58210"/>
    </ligand>
</feature>
<feature type="binding site" evidence="6">
    <location>
        <position position="200"/>
    </location>
    <ligand>
        <name>FMN</name>
        <dbReference type="ChEBI" id="CHEBI:58210"/>
    </ligand>
</feature>
<evidence type="ECO:0000256" key="5">
    <source>
        <dbReference type="PIRSR" id="PIRSR000190-1"/>
    </source>
</evidence>
<feature type="domain" description="Pyridoxamine 5'-phosphate oxidase N-terminal" evidence="7">
    <location>
        <begin position="48"/>
        <end position="159"/>
    </location>
</feature>
<dbReference type="Pfam" id="PF01243">
    <property type="entry name" value="PNPOx_N"/>
    <property type="match status" value="1"/>
</dbReference>
<gene>
    <name evidence="9" type="ORF">IPF40_09235</name>
</gene>
<comment type="similarity">
    <text evidence="1">Belongs to the pyridoxamine 5'-phosphate oxidase family.</text>
</comment>
<dbReference type="GO" id="GO:0010181">
    <property type="term" value="F:FMN binding"/>
    <property type="evidence" value="ECO:0007669"/>
    <property type="project" value="InterPro"/>
</dbReference>
<dbReference type="Pfam" id="PF10590">
    <property type="entry name" value="PNP_phzG_C"/>
    <property type="match status" value="1"/>
</dbReference>
<protein>
    <submittedName>
        <fullName evidence="9">Pyridoxal 5'-phosphate synthase</fullName>
        <ecNumber evidence="9">1.4.3.5</ecNumber>
    </submittedName>
</protein>
<keyword evidence="4 9" id="KW-0560">Oxidoreductase</keyword>
<evidence type="ECO:0000256" key="2">
    <source>
        <dbReference type="ARBA" id="ARBA00022630"/>
    </source>
</evidence>
<dbReference type="SUPFAM" id="SSF50475">
    <property type="entry name" value="FMN-binding split barrel"/>
    <property type="match status" value="1"/>
</dbReference>
<feature type="binding site" evidence="5">
    <location>
        <position position="128"/>
    </location>
    <ligand>
        <name>substrate</name>
    </ligand>
</feature>
<dbReference type="GO" id="GO:0008615">
    <property type="term" value="P:pyridoxine biosynthetic process"/>
    <property type="evidence" value="ECO:0007669"/>
    <property type="project" value="InterPro"/>
</dbReference>
<dbReference type="InterPro" id="IPR012349">
    <property type="entry name" value="Split_barrel_FMN-bd"/>
</dbReference>
<dbReference type="InterPro" id="IPR019576">
    <property type="entry name" value="Pyridoxamine_oxidase_dimer_C"/>
</dbReference>
<keyword evidence="2" id="KW-0285">Flavoprotein</keyword>